<dbReference type="NCBIfam" id="NF041278">
    <property type="entry name" value="CmcJ_NvfI_EfuI"/>
    <property type="match status" value="1"/>
</dbReference>
<dbReference type="EMBL" id="CAJZAH010000001">
    <property type="protein sequence ID" value="CAG9165432.1"/>
    <property type="molecule type" value="Genomic_DNA"/>
</dbReference>
<dbReference type="RefSeq" id="WP_224038970.1">
    <property type="nucleotide sequence ID" value="NZ_CAJZAH010000001.1"/>
</dbReference>
<comment type="caution">
    <text evidence="2">The sequence shown here is derived from an EMBL/GenBank/DDBJ whole genome shotgun (WGS) entry which is preliminary data.</text>
</comment>
<protein>
    <recommendedName>
        <fullName evidence="4">Methyltransferase</fullName>
    </recommendedName>
</protein>
<dbReference type="PANTHER" id="PTHR34598:SF3">
    <property type="entry name" value="OXIDOREDUCTASE AN1597"/>
    <property type="match status" value="1"/>
</dbReference>
<evidence type="ECO:0000313" key="3">
    <source>
        <dbReference type="Proteomes" id="UP000721236"/>
    </source>
</evidence>
<evidence type="ECO:0000313" key="2">
    <source>
        <dbReference type="EMBL" id="CAG9165432.1"/>
    </source>
</evidence>
<organism evidence="2 3">
    <name type="scientific">Cupriavidus respiraculi</name>
    <dbReference type="NCBI Taxonomy" id="195930"/>
    <lineage>
        <taxon>Bacteria</taxon>
        <taxon>Pseudomonadati</taxon>
        <taxon>Pseudomonadota</taxon>
        <taxon>Betaproteobacteria</taxon>
        <taxon>Burkholderiales</taxon>
        <taxon>Burkholderiaceae</taxon>
        <taxon>Cupriavidus</taxon>
    </lineage>
</organism>
<proteinExistence type="predicted"/>
<accession>A0ABM8WDQ9</accession>
<gene>
    <name evidence="2" type="ORF">LMG21510_00087</name>
</gene>
<reference evidence="2 3" key="1">
    <citation type="submission" date="2021-08" db="EMBL/GenBank/DDBJ databases">
        <authorList>
            <person name="Peeters C."/>
        </authorList>
    </citation>
    <scope>NUCLEOTIDE SEQUENCE [LARGE SCALE GENOMIC DNA]</scope>
    <source>
        <strain evidence="2 3">LMG 21510</strain>
    </source>
</reference>
<dbReference type="InterPro" id="IPR044053">
    <property type="entry name" value="AsaB-like"/>
</dbReference>
<evidence type="ECO:0008006" key="4">
    <source>
        <dbReference type="Google" id="ProtNLM"/>
    </source>
</evidence>
<dbReference type="Proteomes" id="UP000721236">
    <property type="component" value="Unassembled WGS sequence"/>
</dbReference>
<name>A0ABM8WDQ9_9BURK</name>
<sequence length="310" mass="33693">MTLAAPSLLPQGPAASAAVIARTGPRFAPARLSPPAVQATLSYLSPTHERPYNYAYEPPPGAAWENYRADARPVWIRDARALGAAPLVDREGFALWDAPSSLGDPEDFADAALVTERYYPEVAELARAATGAPHAYVFDHLVRRRDAQAGPLGFGRPGRGQPAGANGRVHNDYTETSGRRRLRLVLGEAAAVGVGRYAIVNVWRSLSGPVLDTPLALCDARSVDAADLVGADVRYPNRTGDIYLMLHSPRHRWFHFSAMDRHEALVFKQYDSSISGVARFTPHAAFDHPEAPPDAPPRVSIEARCLVIYD</sequence>
<dbReference type="PANTHER" id="PTHR34598">
    <property type="entry name" value="BLL6449 PROTEIN"/>
    <property type="match status" value="1"/>
</dbReference>
<feature type="region of interest" description="Disordered" evidence="1">
    <location>
        <begin position="150"/>
        <end position="172"/>
    </location>
</feature>
<evidence type="ECO:0000256" key="1">
    <source>
        <dbReference type="SAM" id="MobiDB-lite"/>
    </source>
</evidence>
<keyword evidence="3" id="KW-1185">Reference proteome</keyword>